<accession>A0ABD5YYK3</accession>
<feature type="compositionally biased region" description="Acidic residues" evidence="1">
    <location>
        <begin position="608"/>
        <end position="680"/>
    </location>
</feature>
<comment type="caution">
    <text evidence="3">The sequence shown here is derived from an EMBL/GenBank/DDBJ whole genome shotgun (WGS) entry which is preliminary data.</text>
</comment>
<sequence length="680" mass="73090">MIGKRISVGLLAALLVVSAIGAGLPSSVLAVSSSDDNDSRATATAIDVGTAANGTIEQSDVDWHAVEVESGKSIFATLTITTENAENLRFDLFNSDGEKIGEYPNDMLGPAYSTKRLVAGDSAFGGDVAEQSGTYYVRVQAAGETISEPTDYELTVETDELDGNDPNEQPNTATQIEADETIAGVLSGSDRDTYAVDLEKGETITVSADYEDSDFLPYTYLVGPNASDATLDPYHDREYSVAREQAGGEHKFTYTATTTGTHFLRVNPYGDSSTIGSFNEKASYEISVDVSGEDDDSASDGDNSRTNATEIAIGETTNSALDSENDSDWYAVDLDEGQGFTAEVVHTNREDPSTEVSFDVYDPSDNRIGEAPFDRPINAYRTSPASNIAYGADVVEQDGTHYIRVEGDEGADYSLTVETDELDQYDPNEQPESATHIESGETVAGTLTGYDRDLYALDLEQGQTVNVTGSGGQSLWVANSSVPSPMPEDYYISDSYAVANDDVMDGTLSFTANQTGMYYLKVVTPVEMSTAGSFFESSPYEMSVDVAGQNNSSPPTDDPDDEERNETPNDTDDSNENKNENELNKPSSGADDPERIEESNGMVSDESNQLDETDEDSSDNTDDTDDSTSDESDETDEDSSDSTDDTEDETSDESDQSDDADETSDQSDETDEDSSDLSDC</sequence>
<dbReference type="AlphaFoldDB" id="A0ABD5YYK3"/>
<organism evidence="3 4">
    <name type="scientific">Halocatena marina</name>
    <dbReference type="NCBI Taxonomy" id="2934937"/>
    <lineage>
        <taxon>Archaea</taxon>
        <taxon>Methanobacteriati</taxon>
        <taxon>Methanobacteriota</taxon>
        <taxon>Stenosarchaea group</taxon>
        <taxon>Halobacteria</taxon>
        <taxon>Halobacteriales</taxon>
        <taxon>Natronomonadaceae</taxon>
        <taxon>Halocatena</taxon>
    </lineage>
</organism>
<keyword evidence="4" id="KW-1185">Reference proteome</keyword>
<dbReference type="EMBL" id="JBHTAX010000001">
    <property type="protein sequence ID" value="MFC7191820.1"/>
    <property type="molecule type" value="Genomic_DNA"/>
</dbReference>
<reference evidence="3 4" key="1">
    <citation type="journal article" date="2019" name="Int. J. Syst. Evol. Microbiol.">
        <title>The Global Catalogue of Microorganisms (GCM) 10K type strain sequencing project: providing services to taxonomists for standard genome sequencing and annotation.</title>
        <authorList>
            <consortium name="The Broad Institute Genomics Platform"/>
            <consortium name="The Broad Institute Genome Sequencing Center for Infectious Disease"/>
            <person name="Wu L."/>
            <person name="Ma J."/>
        </authorList>
    </citation>
    <scope>NUCLEOTIDE SEQUENCE [LARGE SCALE GENOMIC DNA]</scope>
    <source>
        <strain evidence="3 4">RDMS1</strain>
    </source>
</reference>
<feature type="compositionally biased region" description="Acidic residues" evidence="1">
    <location>
        <begin position="557"/>
        <end position="574"/>
    </location>
</feature>
<dbReference type="GeneID" id="76201609"/>
<feature type="region of interest" description="Disordered" evidence="1">
    <location>
        <begin position="545"/>
        <end position="680"/>
    </location>
</feature>
<feature type="domain" description="Peptidase C-terminal archaeal/bacterial" evidence="2">
    <location>
        <begin position="190"/>
        <end position="267"/>
    </location>
</feature>
<gene>
    <name evidence="3" type="ORF">ACFQL7_19910</name>
</gene>
<dbReference type="Pfam" id="PF04151">
    <property type="entry name" value="PPC"/>
    <property type="match status" value="1"/>
</dbReference>
<evidence type="ECO:0000256" key="1">
    <source>
        <dbReference type="SAM" id="MobiDB-lite"/>
    </source>
</evidence>
<dbReference type="Gene3D" id="2.60.120.380">
    <property type="match status" value="4"/>
</dbReference>
<protein>
    <recommendedName>
        <fullName evidence="2">Peptidase C-terminal archaeal/bacterial domain-containing protein</fullName>
    </recommendedName>
</protein>
<dbReference type="RefSeq" id="WP_264822295.1">
    <property type="nucleotide sequence ID" value="NZ_CP110249.1"/>
</dbReference>
<dbReference type="Proteomes" id="UP001596417">
    <property type="component" value="Unassembled WGS sequence"/>
</dbReference>
<dbReference type="InterPro" id="IPR007280">
    <property type="entry name" value="Peptidase_C_arc/bac"/>
</dbReference>
<evidence type="ECO:0000313" key="3">
    <source>
        <dbReference type="EMBL" id="MFC7191820.1"/>
    </source>
</evidence>
<name>A0ABD5YYK3_9EURY</name>
<proteinExistence type="predicted"/>
<evidence type="ECO:0000313" key="4">
    <source>
        <dbReference type="Proteomes" id="UP001596417"/>
    </source>
</evidence>
<evidence type="ECO:0000259" key="2">
    <source>
        <dbReference type="Pfam" id="PF04151"/>
    </source>
</evidence>